<keyword evidence="13" id="KW-0460">Magnesium</keyword>
<evidence type="ECO:0000256" key="21">
    <source>
        <dbReference type="ARBA" id="ARBA00049161"/>
    </source>
</evidence>
<evidence type="ECO:0000256" key="7">
    <source>
        <dbReference type="ARBA" id="ARBA00013025"/>
    </source>
</evidence>
<evidence type="ECO:0000256" key="3">
    <source>
        <dbReference type="ARBA" id="ARBA00004799"/>
    </source>
</evidence>
<evidence type="ECO:0000256" key="17">
    <source>
        <dbReference type="ARBA" id="ARBA00032510"/>
    </source>
</evidence>
<evidence type="ECO:0000256" key="8">
    <source>
        <dbReference type="ARBA" id="ARBA00019357"/>
    </source>
</evidence>
<evidence type="ECO:0000256" key="11">
    <source>
        <dbReference type="ARBA" id="ARBA00022741"/>
    </source>
</evidence>
<dbReference type="SUPFAM" id="SSF53623">
    <property type="entry name" value="MurD-like peptide ligases, catalytic domain"/>
    <property type="match status" value="1"/>
</dbReference>
<dbReference type="InterPro" id="IPR018109">
    <property type="entry name" value="Folylpolyglutamate_synth_CS"/>
</dbReference>
<dbReference type="InterPro" id="IPR036615">
    <property type="entry name" value="Mur_ligase_C_dom_sf"/>
</dbReference>
<keyword evidence="26" id="KW-1185">Reference proteome</keyword>
<comment type="pathway">
    <text evidence="3">Cofactor biosynthesis; tetrahydrofolate biosynthesis; 7,8-dihydrofolate from 2-amino-4-hydroxy-6-hydroxymethyl-7,8-dihydropteridine diphosphate and 4-aminobenzoate: step 2/2.</text>
</comment>
<dbReference type="PROSITE" id="PS01011">
    <property type="entry name" value="FOLYLPOLYGLU_SYNT_1"/>
    <property type="match status" value="1"/>
</dbReference>
<accession>A0A518HPA8</accession>
<evidence type="ECO:0000256" key="1">
    <source>
        <dbReference type="ARBA" id="ARBA00001946"/>
    </source>
</evidence>
<feature type="domain" description="Mur ligase central" evidence="24">
    <location>
        <begin position="111"/>
        <end position="282"/>
    </location>
</feature>
<gene>
    <name evidence="25" type="ORF">Enr13x_25260</name>
</gene>
<evidence type="ECO:0000256" key="2">
    <source>
        <dbReference type="ARBA" id="ARBA00002714"/>
    </source>
</evidence>
<keyword evidence="10" id="KW-0479">Metal-binding</keyword>
<proteinExistence type="inferred from homology"/>
<dbReference type="GO" id="GO:0046656">
    <property type="term" value="P:folic acid biosynthetic process"/>
    <property type="evidence" value="ECO:0007669"/>
    <property type="project" value="UniProtKB-KW"/>
</dbReference>
<dbReference type="GO" id="GO:0005737">
    <property type="term" value="C:cytoplasm"/>
    <property type="evidence" value="ECO:0007669"/>
    <property type="project" value="TreeGrafter"/>
</dbReference>
<dbReference type="NCBIfam" id="TIGR01499">
    <property type="entry name" value="folC"/>
    <property type="match status" value="1"/>
</dbReference>
<dbReference type="EC" id="6.3.2.17" evidence="7"/>
<dbReference type="InterPro" id="IPR001645">
    <property type="entry name" value="Folylpolyglutamate_synth"/>
</dbReference>
<name>A0A518HPA8_9BACT</name>
<dbReference type="Pfam" id="PF08245">
    <property type="entry name" value="Mur_ligase_M"/>
    <property type="match status" value="1"/>
</dbReference>
<feature type="region of interest" description="Disordered" evidence="22">
    <location>
        <begin position="79"/>
        <end position="104"/>
    </location>
</feature>
<evidence type="ECO:0000256" key="22">
    <source>
        <dbReference type="SAM" id="MobiDB-lite"/>
    </source>
</evidence>
<comment type="catalytic activity">
    <reaction evidence="21">
        <text>7,8-dihydropteroate + L-glutamate + ATP = 7,8-dihydrofolate + ADP + phosphate + H(+)</text>
        <dbReference type="Rhea" id="RHEA:23584"/>
        <dbReference type="ChEBI" id="CHEBI:15378"/>
        <dbReference type="ChEBI" id="CHEBI:17839"/>
        <dbReference type="ChEBI" id="CHEBI:29985"/>
        <dbReference type="ChEBI" id="CHEBI:30616"/>
        <dbReference type="ChEBI" id="CHEBI:43474"/>
        <dbReference type="ChEBI" id="CHEBI:57451"/>
        <dbReference type="ChEBI" id="CHEBI:456216"/>
        <dbReference type="EC" id="6.3.2.12"/>
    </reaction>
</comment>
<keyword evidence="14" id="KW-0289">Folate biosynthesis</keyword>
<evidence type="ECO:0000256" key="16">
    <source>
        <dbReference type="ARBA" id="ARBA00030592"/>
    </source>
</evidence>
<comment type="catalytic activity">
    <reaction evidence="18">
        <text>(6S)-5,6,7,8-tetrahydrofolyl-(gamma-L-Glu)(n) + L-glutamate + ATP = (6S)-5,6,7,8-tetrahydrofolyl-(gamma-L-Glu)(n+1) + ADP + phosphate + H(+)</text>
        <dbReference type="Rhea" id="RHEA:10580"/>
        <dbReference type="Rhea" id="RHEA-COMP:14738"/>
        <dbReference type="Rhea" id="RHEA-COMP:14740"/>
        <dbReference type="ChEBI" id="CHEBI:15378"/>
        <dbReference type="ChEBI" id="CHEBI:29985"/>
        <dbReference type="ChEBI" id="CHEBI:30616"/>
        <dbReference type="ChEBI" id="CHEBI:43474"/>
        <dbReference type="ChEBI" id="CHEBI:141005"/>
        <dbReference type="ChEBI" id="CHEBI:456216"/>
        <dbReference type="EC" id="6.3.2.17"/>
    </reaction>
</comment>
<protein>
    <recommendedName>
        <fullName evidence="8">Dihydrofolate synthase/folylpolyglutamate synthase</fullName>
        <ecNumber evidence="6">6.3.2.12</ecNumber>
        <ecNumber evidence="7">6.3.2.17</ecNumber>
    </recommendedName>
    <alternativeName>
        <fullName evidence="17">Folylpoly-gamma-glutamate synthetase-dihydrofolate synthetase</fullName>
    </alternativeName>
    <alternativeName>
        <fullName evidence="15">Folylpolyglutamate synthetase</fullName>
    </alternativeName>
    <alternativeName>
        <fullName evidence="16">Tetrahydrofolylpolyglutamate synthase</fullName>
    </alternativeName>
</protein>
<dbReference type="Proteomes" id="UP000319004">
    <property type="component" value="Chromosome"/>
</dbReference>
<evidence type="ECO:0000256" key="10">
    <source>
        <dbReference type="ARBA" id="ARBA00022723"/>
    </source>
</evidence>
<keyword evidence="12" id="KW-0067">ATP-binding</keyword>
<evidence type="ECO:0000256" key="9">
    <source>
        <dbReference type="ARBA" id="ARBA00022598"/>
    </source>
</evidence>
<dbReference type="GO" id="GO:0008841">
    <property type="term" value="F:dihydrofolate synthase activity"/>
    <property type="evidence" value="ECO:0007669"/>
    <property type="project" value="UniProtKB-EC"/>
</dbReference>
<feature type="compositionally biased region" description="Basic and acidic residues" evidence="22">
    <location>
        <begin position="558"/>
        <end position="571"/>
    </location>
</feature>
<dbReference type="KEGG" id="snep:Enr13x_25260"/>
<dbReference type="EMBL" id="CP037423">
    <property type="protein sequence ID" value="QDV42676.1"/>
    <property type="molecule type" value="Genomic_DNA"/>
</dbReference>
<dbReference type="GO" id="GO:0005524">
    <property type="term" value="F:ATP binding"/>
    <property type="evidence" value="ECO:0007669"/>
    <property type="project" value="UniProtKB-KW"/>
</dbReference>
<feature type="compositionally biased region" description="Basic and acidic residues" evidence="22">
    <location>
        <begin position="85"/>
        <end position="103"/>
    </location>
</feature>
<evidence type="ECO:0000256" key="13">
    <source>
        <dbReference type="ARBA" id="ARBA00022842"/>
    </source>
</evidence>
<evidence type="ECO:0000259" key="24">
    <source>
        <dbReference type="Pfam" id="PF08245"/>
    </source>
</evidence>
<evidence type="ECO:0000313" key="25">
    <source>
        <dbReference type="EMBL" id="QDV42676.1"/>
    </source>
</evidence>
<keyword evidence="11" id="KW-0547">Nucleotide-binding</keyword>
<comment type="cofactor">
    <cofactor evidence="1">
        <name>Mg(2+)</name>
        <dbReference type="ChEBI" id="CHEBI:18420"/>
    </cofactor>
</comment>
<evidence type="ECO:0000313" key="26">
    <source>
        <dbReference type="Proteomes" id="UP000319004"/>
    </source>
</evidence>
<organism evidence="25 26">
    <name type="scientific">Stieleria neptunia</name>
    <dbReference type="NCBI Taxonomy" id="2527979"/>
    <lineage>
        <taxon>Bacteria</taxon>
        <taxon>Pseudomonadati</taxon>
        <taxon>Planctomycetota</taxon>
        <taxon>Planctomycetia</taxon>
        <taxon>Pirellulales</taxon>
        <taxon>Pirellulaceae</taxon>
        <taxon>Stieleria</taxon>
    </lineage>
</organism>
<evidence type="ECO:0000256" key="15">
    <source>
        <dbReference type="ARBA" id="ARBA00030048"/>
    </source>
</evidence>
<evidence type="ECO:0000256" key="5">
    <source>
        <dbReference type="ARBA" id="ARBA00008276"/>
    </source>
</evidence>
<dbReference type="InterPro" id="IPR004101">
    <property type="entry name" value="Mur_ligase_C"/>
</dbReference>
<dbReference type="SUPFAM" id="SSF53244">
    <property type="entry name" value="MurD-like peptide ligases, peptide-binding domain"/>
    <property type="match status" value="1"/>
</dbReference>
<dbReference type="InterPro" id="IPR036565">
    <property type="entry name" value="Mur-like_cat_sf"/>
</dbReference>
<comment type="similarity">
    <text evidence="5">Belongs to the folylpolyglutamate synthase family.</text>
</comment>
<evidence type="ECO:0000256" key="14">
    <source>
        <dbReference type="ARBA" id="ARBA00022909"/>
    </source>
</evidence>
<evidence type="ECO:0000256" key="12">
    <source>
        <dbReference type="ARBA" id="ARBA00022840"/>
    </source>
</evidence>
<comment type="function">
    <text evidence="2">Functions in two distinct reactions of the de novo folate biosynthetic pathway. Catalyzes the addition of a glutamate residue to dihydropteroate (7,8-dihydropteroate or H2Pte) to form dihydrofolate (7,8-dihydrofolate monoglutamate or H2Pte-Glu). Also catalyzes successive additions of L-glutamate to tetrahydrofolate or 10-formyltetrahydrofolate or 5,10-methylenetetrahydrofolate, leading to folylpolyglutamate derivatives.</text>
</comment>
<dbReference type="Gene3D" id="3.40.1190.10">
    <property type="entry name" value="Mur-like, catalytic domain"/>
    <property type="match status" value="1"/>
</dbReference>
<dbReference type="PANTHER" id="PTHR11136">
    <property type="entry name" value="FOLYLPOLYGLUTAMATE SYNTHASE-RELATED"/>
    <property type="match status" value="1"/>
</dbReference>
<dbReference type="AlphaFoldDB" id="A0A518HPA8"/>
<comment type="pathway">
    <text evidence="4">Cofactor biosynthesis; tetrahydrofolylpolyglutamate biosynthesis.</text>
</comment>
<dbReference type="Gene3D" id="3.90.190.20">
    <property type="entry name" value="Mur ligase, C-terminal domain"/>
    <property type="match status" value="1"/>
</dbReference>
<feature type="domain" description="Mur ligase C-terminal" evidence="23">
    <location>
        <begin position="400"/>
        <end position="539"/>
    </location>
</feature>
<dbReference type="Pfam" id="PF02875">
    <property type="entry name" value="Mur_ligase_C"/>
    <property type="match status" value="1"/>
</dbReference>
<evidence type="ECO:0000256" key="20">
    <source>
        <dbReference type="ARBA" id="ARBA00049035"/>
    </source>
</evidence>
<evidence type="ECO:0000256" key="4">
    <source>
        <dbReference type="ARBA" id="ARBA00005150"/>
    </source>
</evidence>
<evidence type="ECO:0000256" key="18">
    <source>
        <dbReference type="ARBA" id="ARBA00047493"/>
    </source>
</evidence>
<reference evidence="25 26" key="1">
    <citation type="submission" date="2019-03" db="EMBL/GenBank/DDBJ databases">
        <title>Deep-cultivation of Planctomycetes and their phenomic and genomic characterization uncovers novel biology.</title>
        <authorList>
            <person name="Wiegand S."/>
            <person name="Jogler M."/>
            <person name="Boedeker C."/>
            <person name="Pinto D."/>
            <person name="Vollmers J."/>
            <person name="Rivas-Marin E."/>
            <person name="Kohn T."/>
            <person name="Peeters S.H."/>
            <person name="Heuer A."/>
            <person name="Rast P."/>
            <person name="Oberbeckmann S."/>
            <person name="Bunk B."/>
            <person name="Jeske O."/>
            <person name="Meyerdierks A."/>
            <person name="Storesund J.E."/>
            <person name="Kallscheuer N."/>
            <person name="Luecker S."/>
            <person name="Lage O.M."/>
            <person name="Pohl T."/>
            <person name="Merkel B.J."/>
            <person name="Hornburger P."/>
            <person name="Mueller R.-W."/>
            <person name="Bruemmer F."/>
            <person name="Labrenz M."/>
            <person name="Spormann A.M."/>
            <person name="Op den Camp H."/>
            <person name="Overmann J."/>
            <person name="Amann R."/>
            <person name="Jetten M.S.M."/>
            <person name="Mascher T."/>
            <person name="Medema M.H."/>
            <person name="Devos D.P."/>
            <person name="Kaster A.-K."/>
            <person name="Ovreas L."/>
            <person name="Rohde M."/>
            <person name="Galperin M.Y."/>
            <person name="Jogler C."/>
        </authorList>
    </citation>
    <scope>NUCLEOTIDE SEQUENCE [LARGE SCALE GENOMIC DNA]</scope>
    <source>
        <strain evidence="25 26">Enr13</strain>
    </source>
</reference>
<dbReference type="FunFam" id="3.40.1190.10:FF:000011">
    <property type="entry name" value="Folylpolyglutamate synthase/dihydrofolate synthase"/>
    <property type="match status" value="1"/>
</dbReference>
<dbReference type="GO" id="GO:0004326">
    <property type="term" value="F:tetrahydrofolylpolyglutamate synthase activity"/>
    <property type="evidence" value="ECO:0007669"/>
    <property type="project" value="UniProtKB-EC"/>
</dbReference>
<comment type="catalytic activity">
    <reaction evidence="19">
        <text>10-formyltetrahydrofolyl-(gamma-L-Glu)(n) + L-glutamate + ATP = 10-formyltetrahydrofolyl-(gamma-L-Glu)(n+1) + ADP + phosphate + H(+)</text>
        <dbReference type="Rhea" id="RHEA:51904"/>
        <dbReference type="Rhea" id="RHEA-COMP:13088"/>
        <dbReference type="Rhea" id="RHEA-COMP:14300"/>
        <dbReference type="ChEBI" id="CHEBI:15378"/>
        <dbReference type="ChEBI" id="CHEBI:29985"/>
        <dbReference type="ChEBI" id="CHEBI:30616"/>
        <dbReference type="ChEBI" id="CHEBI:43474"/>
        <dbReference type="ChEBI" id="CHEBI:134413"/>
        <dbReference type="ChEBI" id="CHEBI:456216"/>
        <dbReference type="EC" id="6.3.2.17"/>
    </reaction>
</comment>
<dbReference type="InterPro" id="IPR013221">
    <property type="entry name" value="Mur_ligase_cen"/>
</dbReference>
<comment type="catalytic activity">
    <reaction evidence="20">
        <text>(6R)-5,10-methylenetetrahydrofolyl-(gamma-L-Glu)(n) + L-glutamate + ATP = (6R)-5,10-methylenetetrahydrofolyl-(gamma-L-Glu)(n+1) + ADP + phosphate + H(+)</text>
        <dbReference type="Rhea" id="RHEA:51912"/>
        <dbReference type="Rhea" id="RHEA-COMP:13257"/>
        <dbReference type="Rhea" id="RHEA-COMP:13258"/>
        <dbReference type="ChEBI" id="CHEBI:15378"/>
        <dbReference type="ChEBI" id="CHEBI:29985"/>
        <dbReference type="ChEBI" id="CHEBI:30616"/>
        <dbReference type="ChEBI" id="CHEBI:43474"/>
        <dbReference type="ChEBI" id="CHEBI:136572"/>
        <dbReference type="ChEBI" id="CHEBI:456216"/>
        <dbReference type="EC" id="6.3.2.17"/>
    </reaction>
</comment>
<evidence type="ECO:0000256" key="19">
    <source>
        <dbReference type="ARBA" id="ARBA00047808"/>
    </source>
</evidence>
<keyword evidence="9 25" id="KW-0436">Ligase</keyword>
<evidence type="ECO:0000259" key="23">
    <source>
        <dbReference type="Pfam" id="PF02875"/>
    </source>
</evidence>
<sequence>MAARQTPAPKTSIPLAPDHFVLDPRHVEPSSRRSDYRQAVAYLYDRIDYERTAGSRNDHLFRLERTEELFQQLGLGGYLHRRPPRVGDRGDHQRSDRQRDRGPKVPLIHLAGTKGKGSTATMVSQILTSAGYRVGLYTSPHLTDLEERFRIDGVPCSHQDLIELVQRVAPVVDPLDASGNPVSFFELTTAMAVLHFDRNDCDAIVLEVGLGGRLDSTNVCASTVAAITSIGLDHQRILGDSIGEIATEKAGIIKGGVPVVSGAVQPEAKQAIRRAARRGGSVLFEKGAAFDVRIDHELAVGSEFIYHAPAAELASRELASRDQAAAESVEGLPLFLALDGAHQVHNAAIAVSIVRLLNSPHVAQRLPVSDQQIAAGLQRVRCTGRLERFRWQPDSPLDTAAIEVVLDTAHNHDSIQALCQSISRRVIESPHDSSGSNPPGQFSRPLVVIFATSRDKDVSLMAAELGKIADEIICTRYTTNPRSVSPDQLVDAFAPRGDRLESERDPNVKIRCVGDPQEAFDAGIAAAAGGGTLIICGSFFLAGELRPRLLTLPNLRPSDNRRASDDRHASDNRCASDNCCAAADPTDQAS</sequence>
<dbReference type="EC" id="6.3.2.12" evidence="6"/>
<feature type="region of interest" description="Disordered" evidence="22">
    <location>
        <begin position="552"/>
        <end position="576"/>
    </location>
</feature>
<evidence type="ECO:0000256" key="6">
    <source>
        <dbReference type="ARBA" id="ARBA00013023"/>
    </source>
</evidence>
<dbReference type="GO" id="GO:0046872">
    <property type="term" value="F:metal ion binding"/>
    <property type="evidence" value="ECO:0007669"/>
    <property type="project" value="UniProtKB-KW"/>
</dbReference>
<dbReference type="PANTHER" id="PTHR11136:SF0">
    <property type="entry name" value="DIHYDROFOLATE SYNTHETASE-RELATED"/>
    <property type="match status" value="1"/>
</dbReference>